<organism evidence="1 2">
    <name type="scientific">Olea europaea subsp. europaea</name>
    <dbReference type="NCBI Taxonomy" id="158383"/>
    <lineage>
        <taxon>Eukaryota</taxon>
        <taxon>Viridiplantae</taxon>
        <taxon>Streptophyta</taxon>
        <taxon>Embryophyta</taxon>
        <taxon>Tracheophyta</taxon>
        <taxon>Spermatophyta</taxon>
        <taxon>Magnoliopsida</taxon>
        <taxon>eudicotyledons</taxon>
        <taxon>Gunneridae</taxon>
        <taxon>Pentapetalae</taxon>
        <taxon>asterids</taxon>
        <taxon>lamiids</taxon>
        <taxon>Lamiales</taxon>
        <taxon>Oleaceae</taxon>
        <taxon>Oleeae</taxon>
        <taxon>Olea</taxon>
    </lineage>
</organism>
<dbReference type="Gramene" id="OE9A030326T1">
    <property type="protein sequence ID" value="OE9A030326C1"/>
    <property type="gene ID" value="OE9A030326"/>
</dbReference>
<gene>
    <name evidence="1" type="ORF">OLEA9_A030326</name>
</gene>
<protein>
    <submittedName>
        <fullName evidence="1">Uncharacterized protein</fullName>
    </submittedName>
</protein>
<dbReference type="Proteomes" id="UP000594638">
    <property type="component" value="Unassembled WGS sequence"/>
</dbReference>
<keyword evidence="2" id="KW-1185">Reference proteome</keyword>
<accession>A0A8S0RQ89</accession>
<evidence type="ECO:0000313" key="2">
    <source>
        <dbReference type="Proteomes" id="UP000594638"/>
    </source>
</evidence>
<comment type="caution">
    <text evidence="1">The sequence shown here is derived from an EMBL/GenBank/DDBJ whole genome shotgun (WGS) entry which is preliminary data.</text>
</comment>
<proteinExistence type="predicted"/>
<dbReference type="EMBL" id="CACTIH010003688">
    <property type="protein sequence ID" value="CAA2982157.1"/>
    <property type="molecule type" value="Genomic_DNA"/>
</dbReference>
<name>A0A8S0RQ89_OLEEU</name>
<sequence length="151" mass="17381">MNLNEEIEFPEDDWLRVDDVVARCLTKNQEHVASDKGRIELLDKEVELIDDIWEKVVEVTAAIEAKTRIEEGKVETIDIDNVTLDMHLKKQKKPGVLFQSPWLNEFDYMLGTKKRIVKGTFAFPVGVGPPMAHDVDALEFWFNKGLINKNK</sequence>
<dbReference type="AlphaFoldDB" id="A0A8S0RQ89"/>
<evidence type="ECO:0000313" key="1">
    <source>
        <dbReference type="EMBL" id="CAA2982157.1"/>
    </source>
</evidence>
<reference evidence="1 2" key="1">
    <citation type="submission" date="2019-12" db="EMBL/GenBank/DDBJ databases">
        <authorList>
            <person name="Alioto T."/>
            <person name="Alioto T."/>
            <person name="Gomez Garrido J."/>
        </authorList>
    </citation>
    <scope>NUCLEOTIDE SEQUENCE [LARGE SCALE GENOMIC DNA]</scope>
</reference>